<dbReference type="InterPro" id="IPR049704">
    <property type="entry name" value="Aminotrans_3_PPA_site"/>
</dbReference>
<gene>
    <name evidence="4" type="ORF">GBAR_LOCUS29463</name>
</gene>
<dbReference type="InterPro" id="IPR005814">
    <property type="entry name" value="Aminotrans_3"/>
</dbReference>
<keyword evidence="5" id="KW-1185">Reference proteome</keyword>
<dbReference type="InterPro" id="IPR015422">
    <property type="entry name" value="PyrdxlP-dep_Trfase_small"/>
</dbReference>
<dbReference type="Proteomes" id="UP001174909">
    <property type="component" value="Unassembled WGS sequence"/>
</dbReference>
<dbReference type="InterPro" id="IPR015424">
    <property type="entry name" value="PyrdxlP-dep_Trfase"/>
</dbReference>
<sequence>MATTLTGEQIEELKQQAADHFWPHNNPAGNMDDGGIKLVQSGKGVWVEDVEGEQWFDTMAGMWLKNIGHGRKRPSTVAAFIGEPISAAAGIHVPHPEYWPTIREICDKYGVIMICDEVITGFGRTGKMFATEHWGVKPDIFTVAKALTSGYIPIGAAIASKKVSDAFMGEDATFRHLITFGGNPVACAAGLANLEIMEGEGMVENSAEMGTYMYEQLQTLYEHPIVGDVRGGMGLLCAVELVKDRDTKESFPAEAKLSEKIAPLMNEHNLLGRPGNSIYLAPPLCITRDEVDHVVSQVDSVITKLEAQL</sequence>
<dbReference type="Gene3D" id="3.90.1150.10">
    <property type="entry name" value="Aspartate Aminotransferase, domain 1"/>
    <property type="match status" value="2"/>
</dbReference>
<organism evidence="4 5">
    <name type="scientific">Geodia barretti</name>
    <name type="common">Barrett's horny sponge</name>
    <dbReference type="NCBI Taxonomy" id="519541"/>
    <lineage>
        <taxon>Eukaryota</taxon>
        <taxon>Metazoa</taxon>
        <taxon>Porifera</taxon>
        <taxon>Demospongiae</taxon>
        <taxon>Heteroscleromorpha</taxon>
        <taxon>Tetractinellida</taxon>
        <taxon>Astrophorina</taxon>
        <taxon>Geodiidae</taxon>
        <taxon>Geodia</taxon>
    </lineage>
</organism>
<dbReference type="CDD" id="cd00610">
    <property type="entry name" value="OAT_like"/>
    <property type="match status" value="1"/>
</dbReference>
<dbReference type="AlphaFoldDB" id="A0AA35TTZ7"/>
<comment type="similarity">
    <text evidence="1 3">Belongs to the class-III pyridoxal-phosphate-dependent aminotransferase family.</text>
</comment>
<keyword evidence="4" id="KW-0032">Aminotransferase</keyword>
<dbReference type="EMBL" id="CASHTH010004130">
    <property type="protein sequence ID" value="CAI8053912.1"/>
    <property type="molecule type" value="Genomic_DNA"/>
</dbReference>
<accession>A0AA35TTZ7</accession>
<comment type="caution">
    <text evidence="4">The sequence shown here is derived from an EMBL/GenBank/DDBJ whole genome shotgun (WGS) entry which is preliminary data.</text>
</comment>
<dbReference type="InterPro" id="IPR015421">
    <property type="entry name" value="PyrdxlP-dep_Trfase_major"/>
</dbReference>
<evidence type="ECO:0000256" key="2">
    <source>
        <dbReference type="ARBA" id="ARBA00022898"/>
    </source>
</evidence>
<protein>
    <submittedName>
        <fullName evidence="4">Uncharacterized aminotransferase YhxA</fullName>
    </submittedName>
</protein>
<evidence type="ECO:0000313" key="5">
    <source>
        <dbReference type="Proteomes" id="UP001174909"/>
    </source>
</evidence>
<dbReference type="GO" id="GO:0030170">
    <property type="term" value="F:pyridoxal phosphate binding"/>
    <property type="evidence" value="ECO:0007669"/>
    <property type="project" value="InterPro"/>
</dbReference>
<dbReference type="Gene3D" id="3.40.640.10">
    <property type="entry name" value="Type I PLP-dependent aspartate aminotransferase-like (Major domain)"/>
    <property type="match status" value="1"/>
</dbReference>
<keyword evidence="2 3" id="KW-0663">Pyridoxal phosphate</keyword>
<proteinExistence type="inferred from homology"/>
<evidence type="ECO:0000256" key="3">
    <source>
        <dbReference type="RuleBase" id="RU003560"/>
    </source>
</evidence>
<dbReference type="GO" id="GO:0008483">
    <property type="term" value="F:transaminase activity"/>
    <property type="evidence" value="ECO:0007669"/>
    <property type="project" value="UniProtKB-KW"/>
</dbReference>
<reference evidence="4" key="1">
    <citation type="submission" date="2023-03" db="EMBL/GenBank/DDBJ databases">
        <authorList>
            <person name="Steffen K."/>
            <person name="Cardenas P."/>
        </authorList>
    </citation>
    <scope>NUCLEOTIDE SEQUENCE</scope>
</reference>
<dbReference type="Pfam" id="PF00202">
    <property type="entry name" value="Aminotran_3"/>
    <property type="match status" value="1"/>
</dbReference>
<evidence type="ECO:0000313" key="4">
    <source>
        <dbReference type="EMBL" id="CAI8053912.1"/>
    </source>
</evidence>
<dbReference type="PROSITE" id="PS00600">
    <property type="entry name" value="AA_TRANSFER_CLASS_3"/>
    <property type="match status" value="1"/>
</dbReference>
<evidence type="ECO:0000256" key="1">
    <source>
        <dbReference type="ARBA" id="ARBA00008954"/>
    </source>
</evidence>
<keyword evidence="4" id="KW-0808">Transferase</keyword>
<name>A0AA35TTZ7_GEOBA</name>
<dbReference type="PANTHER" id="PTHR43094:SF1">
    <property type="entry name" value="AMINOTRANSFERASE CLASS-III"/>
    <property type="match status" value="1"/>
</dbReference>
<dbReference type="SUPFAM" id="SSF53383">
    <property type="entry name" value="PLP-dependent transferases"/>
    <property type="match status" value="1"/>
</dbReference>
<dbReference type="PANTHER" id="PTHR43094">
    <property type="entry name" value="AMINOTRANSFERASE"/>
    <property type="match status" value="1"/>
</dbReference>